<dbReference type="Proteomes" id="UP000430021">
    <property type="component" value="Unassembled WGS sequence"/>
</dbReference>
<keyword evidence="4" id="KW-1185">Reference proteome</keyword>
<evidence type="ECO:0000313" key="2">
    <source>
        <dbReference type="EMBL" id="MXP37261.1"/>
    </source>
</evidence>
<dbReference type="EMBL" id="JACICE010000001">
    <property type="protein sequence ID" value="MBB3775111.1"/>
    <property type="molecule type" value="Genomic_DNA"/>
</dbReference>
<evidence type="ECO:0000313" key="1">
    <source>
        <dbReference type="EMBL" id="MBB3775111.1"/>
    </source>
</evidence>
<name>A0A6I4UDL9_9SPHN</name>
<protein>
    <submittedName>
        <fullName evidence="2">Uncharacterized protein</fullName>
    </submittedName>
</protein>
<organism evidence="2 3">
    <name type="scientific">Erythrobacter ramosus</name>
    <dbReference type="NCBI Taxonomy" id="35811"/>
    <lineage>
        <taxon>Bacteria</taxon>
        <taxon>Pseudomonadati</taxon>
        <taxon>Pseudomonadota</taxon>
        <taxon>Alphaproteobacteria</taxon>
        <taxon>Sphingomonadales</taxon>
        <taxon>Erythrobacteraceae</taxon>
        <taxon>Erythrobacter/Porphyrobacter group</taxon>
        <taxon>Erythrobacter</taxon>
    </lineage>
</organism>
<reference evidence="1 4" key="2">
    <citation type="submission" date="2020-08" db="EMBL/GenBank/DDBJ databases">
        <title>Genomic Encyclopedia of Type Strains, Phase IV (KMG-IV): sequencing the most valuable type-strain genomes for metagenomic binning, comparative biology and taxonomic classification.</title>
        <authorList>
            <person name="Goeker M."/>
        </authorList>
    </citation>
    <scope>NUCLEOTIDE SEQUENCE [LARGE SCALE GENOMIC DNA]</scope>
    <source>
        <strain evidence="1 4">DSM 8510</strain>
    </source>
</reference>
<dbReference type="EMBL" id="WTYB01000001">
    <property type="protein sequence ID" value="MXP37261.1"/>
    <property type="molecule type" value="Genomic_DNA"/>
</dbReference>
<evidence type="ECO:0000313" key="4">
    <source>
        <dbReference type="Proteomes" id="UP000548685"/>
    </source>
</evidence>
<sequence>MAEVAGRAQRSILTLIRANADRQSEMSRFDLTCLATLYRLRFNATAMEVAMTTARMLAEDGEEAR</sequence>
<dbReference type="RefSeq" id="WP_160759410.1">
    <property type="nucleotide sequence ID" value="NZ_BAAADZ010000002.1"/>
</dbReference>
<accession>A0A6I4UDL9</accession>
<evidence type="ECO:0000313" key="3">
    <source>
        <dbReference type="Proteomes" id="UP000430021"/>
    </source>
</evidence>
<reference evidence="2 3" key="1">
    <citation type="submission" date="2019-12" db="EMBL/GenBank/DDBJ databases">
        <title>Genomic-based taxomic classification of the family Erythrobacteraceae.</title>
        <authorList>
            <person name="Xu L."/>
        </authorList>
    </citation>
    <scope>NUCLEOTIDE SEQUENCE [LARGE SCALE GENOMIC DNA]</scope>
    <source>
        <strain evidence="2 3">JCM 10282</strain>
    </source>
</reference>
<gene>
    <name evidence="1" type="ORF">FHS52_001054</name>
    <name evidence="2" type="ORF">GRI59_01375</name>
</gene>
<proteinExistence type="predicted"/>
<comment type="caution">
    <text evidence="2">The sequence shown here is derived from an EMBL/GenBank/DDBJ whole genome shotgun (WGS) entry which is preliminary data.</text>
</comment>
<dbReference type="Proteomes" id="UP000548685">
    <property type="component" value="Unassembled WGS sequence"/>
</dbReference>
<dbReference type="AlphaFoldDB" id="A0A6I4UDL9"/>